<evidence type="ECO:0000256" key="4">
    <source>
        <dbReference type="ARBA" id="ARBA00017504"/>
    </source>
</evidence>
<comment type="function">
    <text evidence="14">Catalyzes the oxidation of protoporphyrinogen IX to protoporphyrin IX.</text>
</comment>
<feature type="binding site" description="axial binding residue" evidence="14">
    <location>
        <position position="47"/>
    </location>
    <ligand>
        <name>heme</name>
        <dbReference type="ChEBI" id="CHEBI:30413"/>
    </ligand>
    <ligandPart>
        <name>Fe</name>
        <dbReference type="ChEBI" id="CHEBI:18248"/>
    </ligandPart>
</feature>
<keyword evidence="11 14" id="KW-0408">Iron</keyword>
<dbReference type="PANTHER" id="PTHR40255">
    <property type="entry name" value="UPF0093 MEMBRANE PROTEIN SLR1790"/>
    <property type="match status" value="1"/>
</dbReference>
<dbReference type="GO" id="GO:0046872">
    <property type="term" value="F:metal ion binding"/>
    <property type="evidence" value="ECO:0007669"/>
    <property type="project" value="UniProtKB-KW"/>
</dbReference>
<dbReference type="Pfam" id="PF03653">
    <property type="entry name" value="UPF0093"/>
    <property type="match status" value="1"/>
</dbReference>
<feature type="transmembrane region" description="Helical" evidence="14">
    <location>
        <begin position="157"/>
        <end position="175"/>
    </location>
</feature>
<dbReference type="PATRIC" id="fig|556287.8.peg.894"/>
<evidence type="ECO:0000256" key="1">
    <source>
        <dbReference type="ARBA" id="ARBA00004651"/>
    </source>
</evidence>
<evidence type="ECO:0000256" key="12">
    <source>
        <dbReference type="ARBA" id="ARBA00023136"/>
    </source>
</evidence>
<evidence type="ECO:0000256" key="11">
    <source>
        <dbReference type="ARBA" id="ARBA00023004"/>
    </source>
</evidence>
<protein>
    <recommendedName>
        <fullName evidence="4 14">Protoporphyrinogen IX oxidase</fullName>
        <shortName evidence="14">PPO</shortName>
        <ecNumber evidence="14">1.3.99.-</ecNumber>
    </recommendedName>
</protein>
<feature type="transmembrane region" description="Helical" evidence="14">
    <location>
        <begin position="12"/>
        <end position="34"/>
    </location>
</feature>
<reference evidence="15 16" key="1">
    <citation type="journal article" date="2015" name="Phytopathology">
        <title>Genomes of Candidatus Liberibacter solanacearum haplotype A from New Zealand and the USA suggest significant genome plasticity in the species.</title>
        <authorList>
            <person name="Thompson S.M."/>
            <person name="Johnson C.P."/>
            <person name="Lu A.Y."/>
            <person name="Frampton R.A."/>
            <person name="Sullivan K.L."/>
            <person name="Fiers M.W."/>
            <person name="Crowhurst R.N."/>
            <person name="Pitman A.R."/>
            <person name="Scott I."/>
            <person name="Gudmestad N.C."/>
            <person name="Smith G.R."/>
        </authorList>
    </citation>
    <scope>NUCLEOTIDE SEQUENCE [LARGE SCALE GENOMIC DNA]</scope>
    <source>
        <strain evidence="15 16">LsoNZ1</strain>
    </source>
</reference>
<comment type="cofactor">
    <cofactor evidence="14">
        <name>heme b</name>
        <dbReference type="ChEBI" id="CHEBI:60344"/>
    </cofactor>
    <text evidence="14">Binds 1 heme b (iron(II)-protoporphyrin IX) group per subunit.</text>
</comment>
<evidence type="ECO:0000256" key="3">
    <source>
        <dbReference type="ARBA" id="ARBA00006501"/>
    </source>
</evidence>
<comment type="subcellular location">
    <subcellularLocation>
        <location evidence="1 14">Cell membrane</location>
        <topology evidence="1 14">Multi-pass membrane protein</topology>
    </subcellularLocation>
</comment>
<evidence type="ECO:0000256" key="10">
    <source>
        <dbReference type="ARBA" id="ARBA00023002"/>
    </source>
</evidence>
<name>A0A0F4VL26_9HYPH</name>
<proteinExistence type="inferred from homology"/>
<feature type="binding site" description="axial binding residue" evidence="14">
    <location>
        <position position="122"/>
    </location>
    <ligand>
        <name>heme</name>
        <dbReference type="ChEBI" id="CHEBI:30413"/>
    </ligand>
    <ligandPart>
        <name>Fe</name>
        <dbReference type="ChEBI" id="CHEBI:18248"/>
    </ligandPart>
</feature>
<dbReference type="GO" id="GO:0070818">
    <property type="term" value="F:protoporphyrinogen oxidase activity"/>
    <property type="evidence" value="ECO:0007669"/>
    <property type="project" value="UniProtKB-UniRule"/>
</dbReference>
<accession>A0A0F4VL26</accession>
<comment type="catalytic activity">
    <reaction evidence="13 14">
        <text>protoporphyrinogen IX + 3 A = protoporphyrin IX + 3 AH2</text>
        <dbReference type="Rhea" id="RHEA:62000"/>
        <dbReference type="ChEBI" id="CHEBI:13193"/>
        <dbReference type="ChEBI" id="CHEBI:17499"/>
        <dbReference type="ChEBI" id="CHEBI:57306"/>
        <dbReference type="ChEBI" id="CHEBI:57307"/>
    </reaction>
</comment>
<feature type="transmembrane region" description="Helical" evidence="14">
    <location>
        <begin position="46"/>
        <end position="67"/>
    </location>
</feature>
<dbReference type="GO" id="GO:0005886">
    <property type="term" value="C:plasma membrane"/>
    <property type="evidence" value="ECO:0007669"/>
    <property type="project" value="UniProtKB-SubCell"/>
</dbReference>
<gene>
    <name evidence="15" type="ORF">DJ66_0891</name>
</gene>
<evidence type="ECO:0000256" key="13">
    <source>
        <dbReference type="ARBA" id="ARBA00048390"/>
    </source>
</evidence>
<keyword evidence="8 14" id="KW-0479">Metal-binding</keyword>
<evidence type="ECO:0000313" key="15">
    <source>
        <dbReference type="EMBL" id="KJZ82156.1"/>
    </source>
</evidence>
<dbReference type="EMBL" id="JMTK01000002">
    <property type="protein sequence ID" value="KJZ82156.1"/>
    <property type="molecule type" value="Genomic_DNA"/>
</dbReference>
<dbReference type="UniPathway" id="UPA00251">
    <property type="reaction ID" value="UER00324"/>
</dbReference>
<comment type="similarity">
    <text evidence="3 14">Belongs to the HemJ family.</text>
</comment>
<evidence type="ECO:0000313" key="16">
    <source>
        <dbReference type="Proteomes" id="UP000033731"/>
    </source>
</evidence>
<evidence type="ECO:0000256" key="8">
    <source>
        <dbReference type="ARBA" id="ARBA00022723"/>
    </source>
</evidence>
<dbReference type="InterPro" id="IPR005265">
    <property type="entry name" value="HemJ-like"/>
</dbReference>
<dbReference type="AlphaFoldDB" id="A0A0F4VL26"/>
<dbReference type="NCBIfam" id="TIGR00701">
    <property type="entry name" value="protoporphyrinogen oxidase HemJ"/>
    <property type="match status" value="1"/>
</dbReference>
<organism evidence="15 16">
    <name type="scientific">Candidatus Liberibacter solanacearum</name>
    <dbReference type="NCBI Taxonomy" id="556287"/>
    <lineage>
        <taxon>Bacteria</taxon>
        <taxon>Pseudomonadati</taxon>
        <taxon>Pseudomonadota</taxon>
        <taxon>Alphaproteobacteria</taxon>
        <taxon>Hyphomicrobiales</taxon>
        <taxon>Rhizobiaceae</taxon>
        <taxon>Liberibacter</taxon>
    </lineage>
</organism>
<evidence type="ECO:0000256" key="14">
    <source>
        <dbReference type="HAMAP-Rule" id="MF_02239"/>
    </source>
</evidence>
<dbReference type="RefSeq" id="WP_045960853.1">
    <property type="nucleotide sequence ID" value="NZ_JMTK01000002.1"/>
</dbReference>
<evidence type="ECO:0000256" key="5">
    <source>
        <dbReference type="ARBA" id="ARBA00022475"/>
    </source>
</evidence>
<keyword evidence="7 14" id="KW-0812">Transmembrane</keyword>
<sequence>MKFLVSDSTGKKAQIIASIALFFFLFLVLFYFFFFTLQFNLCIKSIHIISIISWMAGLLYMPRIFLYHSLASPETDQYKTFEIMEERLFKVIMNPAMILSWICGLYLIWTVPYTQIGWFRIKMIFTIFLSSYHVYLAFLIREFKNKKSRYSPKYFKIINEIPTVIMIVIVFLSIMKPF</sequence>
<keyword evidence="5 14" id="KW-1003">Cell membrane</keyword>
<keyword evidence="16" id="KW-1185">Reference proteome</keyword>
<dbReference type="EC" id="1.3.99.-" evidence="14"/>
<feature type="transmembrane region" description="Helical" evidence="14">
    <location>
        <begin position="115"/>
        <end position="136"/>
    </location>
</feature>
<evidence type="ECO:0000256" key="6">
    <source>
        <dbReference type="ARBA" id="ARBA00022617"/>
    </source>
</evidence>
<feature type="transmembrane region" description="Helical" evidence="14">
    <location>
        <begin position="88"/>
        <end position="109"/>
    </location>
</feature>
<keyword evidence="6 14" id="KW-0349">Heme</keyword>
<keyword evidence="12 14" id="KW-0472">Membrane</keyword>
<dbReference type="PANTHER" id="PTHR40255:SF1">
    <property type="entry name" value="PROTOPORPHYRINOGEN IX OXIDASE"/>
    <property type="match status" value="1"/>
</dbReference>
<evidence type="ECO:0000256" key="2">
    <source>
        <dbReference type="ARBA" id="ARBA00005073"/>
    </source>
</evidence>
<dbReference type="GO" id="GO:0006782">
    <property type="term" value="P:protoporphyrinogen IX biosynthetic process"/>
    <property type="evidence" value="ECO:0007669"/>
    <property type="project" value="UniProtKB-UniRule"/>
</dbReference>
<evidence type="ECO:0000256" key="7">
    <source>
        <dbReference type="ARBA" id="ARBA00022692"/>
    </source>
</evidence>
<comment type="pathway">
    <text evidence="2 14">Porphyrin-containing compound metabolism; protoporphyrin-IX biosynthesis; protoporphyrin-IX from protoporphyrinogen-IX: step 1/1.</text>
</comment>
<keyword evidence="9 14" id="KW-1133">Transmembrane helix</keyword>
<dbReference type="Proteomes" id="UP000033731">
    <property type="component" value="Unassembled WGS sequence"/>
</dbReference>
<keyword evidence="10 14" id="KW-0560">Oxidoreductase</keyword>
<comment type="subunit">
    <text evidence="14">Homodimer.</text>
</comment>
<dbReference type="HAMAP" id="MF_02239">
    <property type="entry name" value="HemJ"/>
    <property type="match status" value="1"/>
</dbReference>
<evidence type="ECO:0000256" key="9">
    <source>
        <dbReference type="ARBA" id="ARBA00022989"/>
    </source>
</evidence>
<comment type="caution">
    <text evidence="15">The sequence shown here is derived from an EMBL/GenBank/DDBJ whole genome shotgun (WGS) entry which is preliminary data.</text>
</comment>